<dbReference type="Gene3D" id="2.130.10.10">
    <property type="entry name" value="YVTN repeat-like/Quinoprotein amine dehydrogenase"/>
    <property type="match status" value="2"/>
</dbReference>
<dbReference type="InterPro" id="IPR011045">
    <property type="entry name" value="N2O_reductase_N"/>
</dbReference>
<dbReference type="Proteomes" id="UP000466785">
    <property type="component" value="Chromosome"/>
</dbReference>
<accession>A0A6N4VG61</accession>
<keyword evidence="3" id="KW-1185">Reference proteome</keyword>
<sequence length="382" mass="39208">MVCKDCHDSRPGIRAGMRRLGVAVAIAVLVAGCGGGPAEQAASSPDAGPSSTPTTTGLIPTGVPTEGTRPPTETLPPPAEPRSAPAPAQPPPGRQVTVGAAPEGIVVDAVTRTVAVAKRDPNELVLINADTGEITGRTPLPGHARHLQLARPGGPVLVPVESADALVRVSLPGGDARQEIITGTFPHDASQAPNGTVFVANELGGTVTALRGDGDLEVVKVFTDSVQPAGLAPVGDRMGLLDVRKNDLTIYDAENLIIVGSTPAGAGPTHLVADKHGRMIAADTRGDAVRVFSTDPRQLAEVAQPGGPYGITYDPTRDRLWVSSSGTNEVIGYDMAEPTPREVSRVATVQNPYTVGVDAQTGRLFIAGVTDGVVQIVDPDAP</sequence>
<dbReference type="EMBL" id="AP022570">
    <property type="protein sequence ID" value="BBX53133.1"/>
    <property type="molecule type" value="Genomic_DNA"/>
</dbReference>
<dbReference type="PROSITE" id="PS51257">
    <property type="entry name" value="PROKAR_LIPOPROTEIN"/>
    <property type="match status" value="1"/>
</dbReference>
<evidence type="ECO:0008006" key="4">
    <source>
        <dbReference type="Google" id="ProtNLM"/>
    </source>
</evidence>
<feature type="region of interest" description="Disordered" evidence="1">
    <location>
        <begin position="36"/>
        <end position="98"/>
    </location>
</feature>
<gene>
    <name evidence="2" type="ORF">MPOR_41590</name>
</gene>
<evidence type="ECO:0000313" key="3">
    <source>
        <dbReference type="Proteomes" id="UP000466785"/>
    </source>
</evidence>
<dbReference type="PANTHER" id="PTHR47197:SF3">
    <property type="entry name" value="DIHYDRO-HEME D1 DEHYDROGENASE"/>
    <property type="match status" value="1"/>
</dbReference>
<reference evidence="2 3" key="1">
    <citation type="journal article" date="2019" name="Emerg. Microbes Infect.">
        <title>Comprehensive subspecies identification of 175 nontuberculous mycobacteria species based on 7547 genomic profiles.</title>
        <authorList>
            <person name="Matsumoto Y."/>
            <person name="Kinjo T."/>
            <person name="Motooka D."/>
            <person name="Nabeya D."/>
            <person name="Jung N."/>
            <person name="Uechi K."/>
            <person name="Horii T."/>
            <person name="Iida T."/>
            <person name="Fujita J."/>
            <person name="Nakamura S."/>
        </authorList>
    </citation>
    <scope>NUCLEOTIDE SEQUENCE [LARGE SCALE GENOMIC DNA]</scope>
    <source>
        <strain evidence="2 3">JCM 12603</strain>
    </source>
</reference>
<organism evidence="2 3">
    <name type="scientific">Mycolicibacterium poriferae</name>
    <dbReference type="NCBI Taxonomy" id="39694"/>
    <lineage>
        <taxon>Bacteria</taxon>
        <taxon>Bacillati</taxon>
        <taxon>Actinomycetota</taxon>
        <taxon>Actinomycetes</taxon>
        <taxon>Mycobacteriales</taxon>
        <taxon>Mycobacteriaceae</taxon>
        <taxon>Mycolicibacterium</taxon>
    </lineage>
</organism>
<protein>
    <recommendedName>
        <fullName evidence="4">Lipoprotein</fullName>
    </recommendedName>
</protein>
<dbReference type="AlphaFoldDB" id="A0A6N4VG61"/>
<dbReference type="SUPFAM" id="SSF50974">
    <property type="entry name" value="Nitrous oxide reductase, N-terminal domain"/>
    <property type="match status" value="1"/>
</dbReference>
<dbReference type="InterPro" id="IPR015943">
    <property type="entry name" value="WD40/YVTN_repeat-like_dom_sf"/>
</dbReference>
<feature type="compositionally biased region" description="Low complexity" evidence="1">
    <location>
        <begin position="60"/>
        <end position="72"/>
    </location>
</feature>
<name>A0A6N4VG61_9MYCO</name>
<proteinExistence type="predicted"/>
<dbReference type="PANTHER" id="PTHR47197">
    <property type="entry name" value="PROTEIN NIRF"/>
    <property type="match status" value="1"/>
</dbReference>
<dbReference type="KEGG" id="mpof:MPOR_41590"/>
<evidence type="ECO:0000313" key="2">
    <source>
        <dbReference type="EMBL" id="BBX53133.1"/>
    </source>
</evidence>
<dbReference type="InterPro" id="IPR051200">
    <property type="entry name" value="Host-pathogen_enzymatic-act"/>
</dbReference>
<evidence type="ECO:0000256" key="1">
    <source>
        <dbReference type="SAM" id="MobiDB-lite"/>
    </source>
</evidence>
<feature type="compositionally biased region" description="Polar residues" evidence="1">
    <location>
        <begin position="49"/>
        <end position="58"/>
    </location>
</feature>